<keyword evidence="2" id="KW-1185">Reference proteome</keyword>
<evidence type="ECO:0000313" key="1">
    <source>
        <dbReference type="EMBL" id="RRH68359.1"/>
    </source>
</evidence>
<gene>
    <name evidence="1" type="ORF">EG244_19390</name>
</gene>
<protein>
    <submittedName>
        <fullName evidence="1">Phage portal protein</fullName>
    </submittedName>
</protein>
<dbReference type="Proteomes" id="UP000282125">
    <property type="component" value="Unassembled WGS sequence"/>
</dbReference>
<evidence type="ECO:0000313" key="2">
    <source>
        <dbReference type="Proteomes" id="UP000282125"/>
    </source>
</evidence>
<dbReference type="InterPro" id="IPR006429">
    <property type="entry name" value="Phage_lambda_portal"/>
</dbReference>
<proteinExistence type="predicted"/>
<comment type="caution">
    <text evidence="1">The sequence shown here is derived from an EMBL/GenBank/DDBJ whole genome shotgun (WGS) entry which is preliminary data.</text>
</comment>
<accession>A0A3P3D1Q4</accession>
<reference evidence="1 2" key="1">
    <citation type="submission" date="2018-11" db="EMBL/GenBank/DDBJ databases">
        <title>Gemmobacter sp. nov., YIM 102744-1 draft genome.</title>
        <authorList>
            <person name="Li G."/>
            <person name="Jiang Y."/>
        </authorList>
    </citation>
    <scope>NUCLEOTIDE SEQUENCE [LARGE SCALE GENOMIC DNA]</scope>
    <source>
        <strain evidence="1 2">YIM 102744-1</strain>
    </source>
</reference>
<dbReference type="GO" id="GO:0019068">
    <property type="term" value="P:virion assembly"/>
    <property type="evidence" value="ECO:0007669"/>
    <property type="project" value="InterPro"/>
</dbReference>
<dbReference type="EMBL" id="RRAZ01000057">
    <property type="protein sequence ID" value="RRH68359.1"/>
    <property type="molecule type" value="Genomic_DNA"/>
</dbReference>
<dbReference type="OrthoDB" id="9770450at2"/>
<dbReference type="NCBIfam" id="TIGR01539">
    <property type="entry name" value="portal_lambda"/>
    <property type="match status" value="1"/>
</dbReference>
<name>A0A3P3D1Q4_9RHOB</name>
<dbReference type="GO" id="GO:0005198">
    <property type="term" value="F:structural molecule activity"/>
    <property type="evidence" value="ECO:0007669"/>
    <property type="project" value="InterPro"/>
</dbReference>
<dbReference type="RefSeq" id="WP_124966810.1">
    <property type="nucleotide sequence ID" value="NZ_RRAZ01000057.1"/>
</dbReference>
<dbReference type="AlphaFoldDB" id="A0A3P3D1Q4"/>
<organism evidence="1 2">
    <name type="scientific">Falsigemmobacter faecalis</name>
    <dbReference type="NCBI Taxonomy" id="2488730"/>
    <lineage>
        <taxon>Bacteria</taxon>
        <taxon>Pseudomonadati</taxon>
        <taxon>Pseudomonadota</taxon>
        <taxon>Alphaproteobacteria</taxon>
        <taxon>Rhodobacterales</taxon>
        <taxon>Paracoccaceae</taxon>
        <taxon>Falsigemmobacter</taxon>
    </lineage>
</organism>
<sequence length="449" mass="48205">MGLLSRLLNRTAPQAVQLRSYDAATAARTRFNGGANRFSSYGPETVAANPSIRSRARHAAANNALAASAVSAWATTAVGSGIIPTSQHPDPEVRKALDAYFSKWAKQADASGRTDFFGLQTAVVKAQRVDGDAFLMWRGPKLVQIPPEQVASELNTDTIVAGIELNEDGRAVAFHVHPVRPDAMQATYAPPVRVDAGEMLHVMESAGPGAVRGVSSFAPVLLALAELDGTEDALITQTKIAALLSVILTNENDQNGPNPFENGQGLEPGSVFHLPGNYRVDTVAPQQSQQAGEFLGHLTRRIAAGLNVPAHLLDGDLRQANYSSLRASLVGFRQRIEQYQYQTLVPQFLEPVWQRVATLAALDLGFEITDDLFAVEWIAPAQPWVDPAKDADATISQINAGLMSRRQAVAALGYSIEQLDAEIAADRTREAELGLSFGVKKPEQTGIQS</sequence>
<dbReference type="Pfam" id="PF05136">
    <property type="entry name" value="Phage_portal_2"/>
    <property type="match status" value="1"/>
</dbReference>